<organism evidence="2">
    <name type="scientific">bioreactor metagenome</name>
    <dbReference type="NCBI Taxonomy" id="1076179"/>
    <lineage>
        <taxon>unclassified sequences</taxon>
        <taxon>metagenomes</taxon>
        <taxon>ecological metagenomes</taxon>
    </lineage>
</organism>
<evidence type="ECO:0000256" key="1">
    <source>
        <dbReference type="SAM" id="MobiDB-lite"/>
    </source>
</evidence>
<accession>A0A645D321</accession>
<reference evidence="2" key="1">
    <citation type="submission" date="2019-08" db="EMBL/GenBank/DDBJ databases">
        <authorList>
            <person name="Kucharzyk K."/>
            <person name="Murdoch R.W."/>
            <person name="Higgins S."/>
            <person name="Loffler F."/>
        </authorList>
    </citation>
    <scope>NUCLEOTIDE SEQUENCE</scope>
</reference>
<protein>
    <submittedName>
        <fullName evidence="2">Uncharacterized protein</fullName>
    </submittedName>
</protein>
<proteinExistence type="predicted"/>
<evidence type="ECO:0000313" key="2">
    <source>
        <dbReference type="EMBL" id="MPM83880.1"/>
    </source>
</evidence>
<comment type="caution">
    <text evidence="2">The sequence shown here is derived from an EMBL/GenBank/DDBJ whole genome shotgun (WGS) entry which is preliminary data.</text>
</comment>
<feature type="compositionally biased region" description="Gly residues" evidence="1">
    <location>
        <begin position="161"/>
        <end position="170"/>
    </location>
</feature>
<dbReference type="AlphaFoldDB" id="A0A645D321"/>
<name>A0A645D321_9ZZZZ</name>
<gene>
    <name evidence="2" type="ORF">SDC9_130949</name>
</gene>
<dbReference type="EMBL" id="VSSQ01032576">
    <property type="protein sequence ID" value="MPM83880.1"/>
    <property type="molecule type" value="Genomic_DNA"/>
</dbReference>
<feature type="region of interest" description="Disordered" evidence="1">
    <location>
        <begin position="157"/>
        <end position="180"/>
    </location>
</feature>
<sequence length="259" mass="26353">MRLVHRRLVGRQPRPVPVAGVIDDHHPLGGPQAGVGLAARATVVVVAAGAPESAVAAAVPQCRVHRGVGHLPGVRVEEHLVRIEPVAVRVDVAAEPDPAARGPGGVVRPVAAPAAEGVERPVAQARDPAPPDAVGAAGQADRLFGRVAECGGVALEDDAGGRGGVHGHGGQARRRVDRRAQRPVRAGPLVPVDGMHHGHGNHGAIPAAGAWPVPARPVGSPPDTGLFCGGPFPVRGVLLHRSLCERSPCANGAPVRTEL</sequence>